<name>A0A0M2PZE3_PROHO</name>
<dbReference type="eggNOG" id="COG0204">
    <property type="taxonomic scope" value="Bacteria"/>
</dbReference>
<dbReference type="Pfam" id="PF03982">
    <property type="entry name" value="DAGAT"/>
    <property type="match status" value="1"/>
</dbReference>
<dbReference type="AlphaFoldDB" id="A0A0M2PZE3"/>
<keyword evidence="1" id="KW-0808">Transferase</keyword>
<dbReference type="PANTHER" id="PTHR22753">
    <property type="entry name" value="TRANSMEMBRANE PROTEIN 68"/>
    <property type="match status" value="1"/>
</dbReference>
<dbReference type="EMBL" id="AJTX02000004">
    <property type="protein sequence ID" value="KKJ00428.1"/>
    <property type="molecule type" value="Genomic_DNA"/>
</dbReference>
<organism evidence="3 4">
    <name type="scientific">Prochlorothrix hollandica PCC 9006 = CALU 1027</name>
    <dbReference type="NCBI Taxonomy" id="317619"/>
    <lineage>
        <taxon>Bacteria</taxon>
        <taxon>Bacillati</taxon>
        <taxon>Cyanobacteriota</taxon>
        <taxon>Cyanophyceae</taxon>
        <taxon>Prochlorotrichales</taxon>
        <taxon>Prochlorotrichaceae</taxon>
        <taxon>Prochlorothrix</taxon>
    </lineage>
</organism>
<dbReference type="STRING" id="317619.GCA_000332315_01271"/>
<gene>
    <name evidence="3" type="ORF">PROH_12405</name>
</gene>
<evidence type="ECO:0000256" key="1">
    <source>
        <dbReference type="ARBA" id="ARBA00022679"/>
    </source>
</evidence>
<protein>
    <submittedName>
        <fullName evidence="3">Glycerol acyltransferase</fullName>
    </submittedName>
</protein>
<keyword evidence="2 3" id="KW-0012">Acyltransferase</keyword>
<keyword evidence="4" id="KW-1185">Reference proteome</keyword>
<dbReference type="PANTHER" id="PTHR22753:SF14">
    <property type="entry name" value="MONOACYLGLYCEROL_DIACYLGLYCEROL O-ACYLTRANSFERASE"/>
    <property type="match status" value="1"/>
</dbReference>
<dbReference type="InterPro" id="IPR016676">
    <property type="entry name" value="P_lipid/glycerol_AcTrfase_prd"/>
</dbReference>
<sequence>MINLWDMALSGLSTSGIALQTLWGPPTNQFQGYSLDDRDPAVIETLMPYWQWAYDHYFQAQSDGWHQIPDGQVLLVGSHNGGLAAPDMHLSIYQWMRHFGPDRLTYGLMHPNMWTALPHFAQLATQVGAIRANSRLALAAFQRGASVLVYPGGGQDVFRPHHQRDQIYFAGRTGFIKLALRTEVPIVPVVSWGAHDTLFVLGDFYEQAKEWHQRLGLPWFFFGIDPETFPIYVGLPWGLALGPLPNIPWCHPIRIRVGQPITFSRYGRDAACDLDYVAECCDRVRQAMQQDLTALAIAAQA</sequence>
<reference evidence="3" key="1">
    <citation type="submission" date="2012-04" db="EMBL/GenBank/DDBJ databases">
        <authorList>
            <person name="Borisov I.G."/>
            <person name="Ivanikova N.V."/>
            <person name="Pinevich A.V."/>
        </authorList>
    </citation>
    <scope>NUCLEOTIDE SEQUENCE</scope>
    <source>
        <strain evidence="3">CALU 1027</strain>
    </source>
</reference>
<dbReference type="GO" id="GO:0016020">
    <property type="term" value="C:membrane"/>
    <property type="evidence" value="ECO:0007669"/>
    <property type="project" value="TreeGrafter"/>
</dbReference>
<accession>A0A0M2PZE3</accession>
<dbReference type="SUPFAM" id="SSF69593">
    <property type="entry name" value="Glycerol-3-phosphate (1)-acyltransferase"/>
    <property type="match status" value="1"/>
</dbReference>
<dbReference type="Proteomes" id="UP000034681">
    <property type="component" value="Unassembled WGS sequence"/>
</dbReference>
<evidence type="ECO:0000256" key="2">
    <source>
        <dbReference type="ARBA" id="ARBA00023315"/>
    </source>
</evidence>
<dbReference type="InterPro" id="IPR007130">
    <property type="entry name" value="DAGAT"/>
</dbReference>
<dbReference type="RefSeq" id="WP_016925539.1">
    <property type="nucleotide sequence ID" value="NZ_KB235933.1"/>
</dbReference>
<comment type="caution">
    <text evidence="3">The sequence shown here is derived from an EMBL/GenBank/DDBJ whole genome shotgun (WGS) entry which is preliminary data.</text>
</comment>
<evidence type="ECO:0000313" key="4">
    <source>
        <dbReference type="Proteomes" id="UP000034681"/>
    </source>
</evidence>
<evidence type="ECO:0000313" key="3">
    <source>
        <dbReference type="EMBL" id="KKJ00428.1"/>
    </source>
</evidence>
<dbReference type="PIRSF" id="PIRSF016753">
    <property type="entry name" value="P_lipid/glycerol_ac_tran_prd"/>
    <property type="match status" value="1"/>
</dbReference>
<dbReference type="GO" id="GO:0008374">
    <property type="term" value="F:O-acyltransferase activity"/>
    <property type="evidence" value="ECO:0007669"/>
    <property type="project" value="InterPro"/>
</dbReference>
<proteinExistence type="predicted"/>